<dbReference type="InterPro" id="IPR048548">
    <property type="entry name" value="KRR1-like_KH2"/>
</dbReference>
<evidence type="ECO:0000256" key="10">
    <source>
        <dbReference type="ARBA" id="ARBA00022989"/>
    </source>
</evidence>
<feature type="domain" description="K Homology" evidence="21">
    <location>
        <begin position="123"/>
        <end position="193"/>
    </location>
</feature>
<dbReference type="FunFam" id="1.10.1450.10:FF:000061">
    <property type="entry name" value="KRR1 small subunit processome component homolog-like protein"/>
    <property type="match status" value="1"/>
</dbReference>
<dbReference type="InterPro" id="IPR048549">
    <property type="entry name" value="KRR1-like_KH2_euk"/>
</dbReference>
<evidence type="ECO:0000256" key="16">
    <source>
        <dbReference type="ARBA" id="ARBA00025925"/>
    </source>
</evidence>
<feature type="transmembrane region" description="Helical" evidence="20">
    <location>
        <begin position="375"/>
        <end position="396"/>
    </location>
</feature>
<evidence type="ECO:0000313" key="23">
    <source>
        <dbReference type="Proteomes" id="UP000719412"/>
    </source>
</evidence>
<dbReference type="InterPro" id="IPR041174">
    <property type="entry name" value="KRR1-like_KH1"/>
</dbReference>
<comment type="subcellular location">
    <subcellularLocation>
        <location evidence="1">Membrane</location>
        <topology evidence="1">Multi-pass membrane protein</topology>
    </subcellularLocation>
    <subcellularLocation>
        <location evidence="2">Nucleus</location>
        <location evidence="2">Nucleolus</location>
    </subcellularLocation>
</comment>
<evidence type="ECO:0000256" key="17">
    <source>
        <dbReference type="ARBA" id="ARBA00032580"/>
    </source>
</evidence>
<dbReference type="InterPro" id="IPR024166">
    <property type="entry name" value="rRNA_assembly_KRR1"/>
</dbReference>
<keyword evidence="10 20" id="KW-1133">Transmembrane helix</keyword>
<dbReference type="EMBL" id="JABDTM020025803">
    <property type="protein sequence ID" value="KAH0812781.1"/>
    <property type="molecule type" value="Genomic_DNA"/>
</dbReference>
<protein>
    <recommendedName>
        <fullName evidence="4">KRR1 small subunit processome component homolog</fullName>
    </recommendedName>
    <alternativeName>
        <fullName evidence="18">KRR-R motif-containing protein 1</fullName>
    </alternativeName>
    <alternativeName>
        <fullName evidence="17">Protein dribble</fullName>
    </alternativeName>
</protein>
<keyword evidence="8 20" id="KW-0812">Transmembrane</keyword>
<dbReference type="InterPro" id="IPR048550">
    <property type="entry name" value="KRR1-like_KH1_euk"/>
</dbReference>
<evidence type="ECO:0000256" key="5">
    <source>
        <dbReference type="ARBA" id="ARBA00022473"/>
    </source>
</evidence>
<dbReference type="FunFam" id="3.30.1370.10:FF:000014">
    <property type="entry name" value="KRR1 small subunit processome component"/>
    <property type="match status" value="1"/>
</dbReference>
<dbReference type="InterPro" id="IPR036612">
    <property type="entry name" value="KH_dom_type_1_sf"/>
</dbReference>
<evidence type="ECO:0000256" key="9">
    <source>
        <dbReference type="ARBA" id="ARBA00022884"/>
    </source>
</evidence>
<dbReference type="SMART" id="SM00322">
    <property type="entry name" value="KH"/>
    <property type="match status" value="1"/>
</dbReference>
<accession>A0A8J6LGX0</accession>
<proteinExistence type="inferred from homology"/>
<feature type="transmembrane region" description="Helical" evidence="20">
    <location>
        <begin position="601"/>
        <end position="620"/>
    </location>
</feature>
<evidence type="ECO:0000259" key="21">
    <source>
        <dbReference type="SMART" id="SM00322"/>
    </source>
</evidence>
<feature type="compositionally biased region" description="Basic residues" evidence="19">
    <location>
        <begin position="234"/>
        <end position="245"/>
    </location>
</feature>
<dbReference type="CDD" id="cd22393">
    <property type="entry name" value="KH-I_KRR1_rpt1"/>
    <property type="match status" value="1"/>
</dbReference>
<dbReference type="Gene3D" id="3.30.1370.10">
    <property type="entry name" value="K Homology domain, type 1"/>
    <property type="match status" value="2"/>
</dbReference>
<keyword evidence="13" id="KW-0539">Nucleus</keyword>
<dbReference type="GO" id="GO:0006364">
    <property type="term" value="P:rRNA processing"/>
    <property type="evidence" value="ECO:0007669"/>
    <property type="project" value="UniProtKB-KW"/>
</dbReference>
<name>A0A8J6LGX0_TENMO</name>
<evidence type="ECO:0000256" key="19">
    <source>
        <dbReference type="SAM" id="MobiDB-lite"/>
    </source>
</evidence>
<evidence type="ECO:0000256" key="13">
    <source>
        <dbReference type="ARBA" id="ARBA00023242"/>
    </source>
</evidence>
<keyword evidence="11" id="KW-0175">Coiled coil</keyword>
<keyword evidence="14" id="KW-0687">Ribonucleoprotein</keyword>
<dbReference type="GO" id="GO:0016020">
    <property type="term" value="C:membrane"/>
    <property type="evidence" value="ECO:0007669"/>
    <property type="project" value="UniProtKB-SubCell"/>
</dbReference>
<dbReference type="SUPFAM" id="SSF48652">
    <property type="entry name" value="Tetraspanin"/>
    <property type="match status" value="1"/>
</dbReference>
<comment type="function">
    <text evidence="15">Required for 40S ribosome biogenesis. Involved in nucleolar processing of pre-18S ribosomal RNA and ribosome assembly. Binds to RNA. Required for female germline development, cell viability during eye development and for survival of dividing cells and epithelial cells during early wing disk development.</text>
</comment>
<keyword evidence="12 20" id="KW-0472">Membrane</keyword>
<dbReference type="SUPFAM" id="SSF54791">
    <property type="entry name" value="Eukaryotic type KH-domain (KH-domain type I)"/>
    <property type="match status" value="1"/>
</dbReference>
<comment type="caution">
    <text evidence="22">The sequence shown here is derived from an EMBL/GenBank/DDBJ whole genome shotgun (WGS) entry which is preliminary data.</text>
</comment>
<reference evidence="22" key="2">
    <citation type="submission" date="2021-08" db="EMBL/GenBank/DDBJ databases">
        <authorList>
            <person name="Eriksson T."/>
        </authorList>
    </citation>
    <scope>NUCLEOTIDE SEQUENCE</scope>
    <source>
        <strain evidence="22">Stoneville</strain>
        <tissue evidence="22">Whole head</tissue>
    </source>
</reference>
<evidence type="ECO:0000256" key="18">
    <source>
        <dbReference type="ARBA" id="ARBA00032993"/>
    </source>
</evidence>
<evidence type="ECO:0000256" key="11">
    <source>
        <dbReference type="ARBA" id="ARBA00023054"/>
    </source>
</evidence>
<keyword evidence="6" id="KW-0690">Ribosome biogenesis</keyword>
<dbReference type="CDD" id="cd22394">
    <property type="entry name" value="KH-I_KRR1_rpt2"/>
    <property type="match status" value="1"/>
</dbReference>
<evidence type="ECO:0000256" key="12">
    <source>
        <dbReference type="ARBA" id="ARBA00023136"/>
    </source>
</evidence>
<dbReference type="GO" id="GO:0032040">
    <property type="term" value="C:small-subunit processome"/>
    <property type="evidence" value="ECO:0007669"/>
    <property type="project" value="TreeGrafter"/>
</dbReference>
<feature type="region of interest" description="Disordered" evidence="19">
    <location>
        <begin position="230"/>
        <end position="318"/>
    </location>
</feature>
<feature type="transmembrane region" description="Helical" evidence="20">
    <location>
        <begin position="428"/>
        <end position="446"/>
    </location>
</feature>
<dbReference type="AlphaFoldDB" id="A0A8J6LGX0"/>
<dbReference type="Pfam" id="PF17903">
    <property type="entry name" value="KH_KRR1_1st"/>
    <property type="match status" value="1"/>
</dbReference>
<evidence type="ECO:0000256" key="6">
    <source>
        <dbReference type="ARBA" id="ARBA00022517"/>
    </source>
</evidence>
<evidence type="ECO:0000256" key="14">
    <source>
        <dbReference type="ARBA" id="ARBA00023274"/>
    </source>
</evidence>
<dbReference type="PANTHER" id="PTHR12581">
    <property type="entry name" value="HIV-1 REV BINDING PROTEIN 2, 3"/>
    <property type="match status" value="1"/>
</dbReference>
<evidence type="ECO:0000256" key="8">
    <source>
        <dbReference type="ARBA" id="ARBA00022692"/>
    </source>
</evidence>
<dbReference type="InterPro" id="IPR018499">
    <property type="entry name" value="Tetraspanin/Peripherin"/>
</dbReference>
<evidence type="ECO:0000256" key="7">
    <source>
        <dbReference type="ARBA" id="ARBA00022552"/>
    </source>
</evidence>
<dbReference type="FunFam" id="3.30.1370.10:FF:000011">
    <property type="entry name" value="KRR1 small subunit processome component"/>
    <property type="match status" value="1"/>
</dbReference>
<feature type="compositionally biased region" description="Polar residues" evidence="19">
    <location>
        <begin position="309"/>
        <end position="318"/>
    </location>
</feature>
<evidence type="ECO:0000256" key="15">
    <source>
        <dbReference type="ARBA" id="ARBA00024689"/>
    </source>
</evidence>
<evidence type="ECO:0000256" key="3">
    <source>
        <dbReference type="ARBA" id="ARBA00009344"/>
    </source>
</evidence>
<organism evidence="22 23">
    <name type="scientific">Tenebrio molitor</name>
    <name type="common">Yellow mealworm beetle</name>
    <dbReference type="NCBI Taxonomy" id="7067"/>
    <lineage>
        <taxon>Eukaryota</taxon>
        <taxon>Metazoa</taxon>
        <taxon>Ecdysozoa</taxon>
        <taxon>Arthropoda</taxon>
        <taxon>Hexapoda</taxon>
        <taxon>Insecta</taxon>
        <taxon>Pterygota</taxon>
        <taxon>Neoptera</taxon>
        <taxon>Endopterygota</taxon>
        <taxon>Coleoptera</taxon>
        <taxon>Polyphaga</taxon>
        <taxon>Cucujiformia</taxon>
        <taxon>Tenebrionidae</taxon>
        <taxon>Tenebrio</taxon>
    </lineage>
</organism>
<keyword evidence="23" id="KW-1185">Reference proteome</keyword>
<feature type="compositionally biased region" description="Basic and acidic residues" evidence="19">
    <location>
        <begin position="256"/>
        <end position="301"/>
    </location>
</feature>
<feature type="transmembrane region" description="Helical" evidence="20">
    <location>
        <begin position="458"/>
        <end position="480"/>
    </location>
</feature>
<evidence type="ECO:0000256" key="4">
    <source>
        <dbReference type="ARBA" id="ARBA00020053"/>
    </source>
</evidence>
<evidence type="ECO:0000313" key="22">
    <source>
        <dbReference type="EMBL" id="KAH0812781.1"/>
    </source>
</evidence>
<evidence type="ECO:0000256" key="1">
    <source>
        <dbReference type="ARBA" id="ARBA00004141"/>
    </source>
</evidence>
<evidence type="ECO:0000256" key="20">
    <source>
        <dbReference type="SAM" id="Phobius"/>
    </source>
</evidence>
<gene>
    <name evidence="22" type="ORF">GEV33_010013</name>
</gene>
<comment type="subunit">
    <text evidence="16">Monomer. Component of the ribosomal small subunit (SSU) processome.</text>
</comment>
<dbReference type="InterPro" id="IPR004087">
    <property type="entry name" value="KH_dom"/>
</dbReference>
<sequence>MGESSDEDTQKPSGPIENAWEMKIPEFKPEHNPHGLLEESSFATLFPQYREQYLRQVWPLVQKTLGELHIKAELDVVEGSMTVKTTRKTWDPYIIIKARDMIKLMSRSVPFEQAKRVLNDDTGCDIIKIGKLTRNKEKFVKRRQRLIGPNGCTLKSIELLTSCYVLVQGQTVSALGPYKGLQQVRKIVEDTMKNVHPIYNIKALMIKKELAKDPKLRNENWDRFLPKFVNQNISKRKQPKKKKEKKAYTPFPPPQTERKIDKELASGEYFLNKEQKRQKKQKEINEKHAAAAKKREEKRNEAFIPPEEPSTSRQSSNVNSKVDIGALKEKIAKARKGTKLFNKQKKMSDESESYQKLVVRYGFLVRVVEFRSIKLITTFLILLLVIDLFFSCKLFVSAIQIRSHLGYFINMVSSGDGDTLPSLQAVPVLFFFVTNVVMSFFLFSAFDNFERSSLNRLMFFTILFGAILLLVVFIIIICVISHAYSAHESLHDGIVTAMNHYLNNTAYKSQIDRLQIEFQCCGSKKYDEWYTVKWLDPTLREGSGALADGNTPFSCCSMKSLSPCVHHNIEVTGKAYLYTPEFNLSVSTRGCYEMIRDKKKAIGWGIVGNLCLFLLLEVALHNCNNQP</sequence>
<keyword evidence="5" id="KW-0217">Developmental protein</keyword>
<keyword evidence="7" id="KW-0698">rRNA processing</keyword>
<dbReference type="Pfam" id="PF21800">
    <property type="entry name" value="KH_KRR1_2nd"/>
    <property type="match status" value="1"/>
</dbReference>
<evidence type="ECO:0000256" key="2">
    <source>
        <dbReference type="ARBA" id="ARBA00004604"/>
    </source>
</evidence>
<reference evidence="22" key="1">
    <citation type="journal article" date="2020" name="J Insects Food Feed">
        <title>The yellow mealworm (Tenebrio molitor) genome: a resource for the emerging insects as food and feed industry.</title>
        <authorList>
            <person name="Eriksson T."/>
            <person name="Andere A."/>
            <person name="Kelstrup H."/>
            <person name="Emery V."/>
            <person name="Picard C."/>
        </authorList>
    </citation>
    <scope>NUCLEOTIDE SEQUENCE</scope>
    <source>
        <strain evidence="22">Stoneville</strain>
        <tissue evidence="22">Whole head</tissue>
    </source>
</reference>
<dbReference type="GO" id="GO:0003723">
    <property type="term" value="F:RNA binding"/>
    <property type="evidence" value="ECO:0007669"/>
    <property type="project" value="UniProtKB-KW"/>
</dbReference>
<dbReference type="InterPro" id="IPR008952">
    <property type="entry name" value="Tetraspanin_EC2_sf"/>
</dbReference>
<dbReference type="Gene3D" id="1.10.1450.10">
    <property type="entry name" value="Tetraspanin"/>
    <property type="match status" value="1"/>
</dbReference>
<dbReference type="Proteomes" id="UP000719412">
    <property type="component" value="Unassembled WGS sequence"/>
</dbReference>
<keyword evidence="9" id="KW-0694">RNA-binding</keyword>
<comment type="similarity">
    <text evidence="3">Belongs to the KRR1 family.</text>
</comment>
<dbReference type="PANTHER" id="PTHR12581:SF0">
    <property type="entry name" value="KRR1 SMALL SUBUNIT PROCESSOME COMPONENT HOMOLOG"/>
    <property type="match status" value="1"/>
</dbReference>
<dbReference type="Pfam" id="PF00335">
    <property type="entry name" value="Tetraspanin"/>
    <property type="match status" value="1"/>
</dbReference>